<evidence type="ECO:0008006" key="3">
    <source>
        <dbReference type="Google" id="ProtNLM"/>
    </source>
</evidence>
<dbReference type="RefSeq" id="WP_165116550.1">
    <property type="nucleotide sequence ID" value="NZ_CP070968.1"/>
</dbReference>
<protein>
    <recommendedName>
        <fullName evidence="3">Lipoprotein</fullName>
    </recommendedName>
</protein>
<organism evidence="1 2">
    <name type="scientific">Brevundimonas fontaquae</name>
    <dbReference type="NCBI Taxonomy" id="2813778"/>
    <lineage>
        <taxon>Bacteria</taxon>
        <taxon>Pseudomonadati</taxon>
        <taxon>Pseudomonadota</taxon>
        <taxon>Alphaproteobacteria</taxon>
        <taxon>Caulobacterales</taxon>
        <taxon>Caulobacteraceae</taxon>
        <taxon>Brevundimonas</taxon>
    </lineage>
</organism>
<evidence type="ECO:0000313" key="1">
    <source>
        <dbReference type="EMBL" id="QSF53381.1"/>
    </source>
</evidence>
<dbReference type="Proteomes" id="UP000662957">
    <property type="component" value="Chromosome"/>
</dbReference>
<accession>A0ABX7LKJ9</accession>
<gene>
    <name evidence="1" type="ORF">JX001_11300</name>
</gene>
<sequence length="166" mass="18720">MALSMFERAKRSLAQAVLVATAFGCAATTLPTRANAQETQVYRGAPRLPDFQGADRRFGTYRTRISNEMRTGPNFAWRYAVVEIGCGTSCRFVFVGDVSTGRVYDFPYGGEEFYMLNLRYNVKENYVTARWISDGVCMEDFLEWDGARFTSANKRVVGPRTICEAL</sequence>
<evidence type="ECO:0000313" key="2">
    <source>
        <dbReference type="Proteomes" id="UP000662957"/>
    </source>
</evidence>
<name>A0ABX7LKJ9_9CAUL</name>
<keyword evidence="2" id="KW-1185">Reference proteome</keyword>
<dbReference type="EMBL" id="CP070968">
    <property type="protein sequence ID" value="QSF53381.1"/>
    <property type="molecule type" value="Genomic_DNA"/>
</dbReference>
<proteinExistence type="predicted"/>
<reference evidence="1 2" key="1">
    <citation type="submission" date="2021-02" db="EMBL/GenBank/DDBJ databases">
        <title>Brevundimonas sp. CS1 genome sequence.</title>
        <authorList>
            <person name="Lee K."/>
            <person name="Choi Y.-J."/>
            <person name="Son H.-R."/>
        </authorList>
    </citation>
    <scope>NUCLEOTIDE SEQUENCE [LARGE SCALE GENOMIC DNA]</scope>
    <source>
        <strain evidence="1 2">CS1</strain>
    </source>
</reference>